<protein>
    <submittedName>
        <fullName evidence="7">Leucine/isoleucine/valine transporter subunit ATP-binding component of ABC superfamily</fullName>
    </submittedName>
</protein>
<evidence type="ECO:0000256" key="5">
    <source>
        <dbReference type="ARBA" id="ARBA00022970"/>
    </source>
</evidence>
<dbReference type="EMBL" id="CAJA01000438">
    <property type="protein sequence ID" value="CCH74877.1"/>
    <property type="molecule type" value="Genomic_DNA"/>
</dbReference>
<dbReference type="InterPro" id="IPR003593">
    <property type="entry name" value="AAA+_ATPase"/>
</dbReference>
<dbReference type="PANTHER" id="PTHR43820:SF4">
    <property type="entry name" value="HIGH-AFFINITY BRANCHED-CHAIN AMINO ACID TRANSPORT ATP-BINDING PROTEIN LIVF"/>
    <property type="match status" value="1"/>
</dbReference>
<keyword evidence="4 7" id="KW-0067">ATP-binding</keyword>
<dbReference type="GO" id="GO:0016887">
    <property type="term" value="F:ATP hydrolysis activity"/>
    <property type="evidence" value="ECO:0007669"/>
    <property type="project" value="InterPro"/>
</dbReference>
<dbReference type="InterPro" id="IPR003439">
    <property type="entry name" value="ABC_transporter-like_ATP-bd"/>
</dbReference>
<dbReference type="GO" id="GO:0015807">
    <property type="term" value="P:L-amino acid transport"/>
    <property type="evidence" value="ECO:0007669"/>
    <property type="project" value="TreeGrafter"/>
</dbReference>
<dbReference type="SUPFAM" id="SSF52540">
    <property type="entry name" value="P-loop containing nucleoside triphosphate hydrolases"/>
    <property type="match status" value="1"/>
</dbReference>
<keyword evidence="2" id="KW-0813">Transport</keyword>
<gene>
    <name evidence="7" type="primary">livF</name>
    <name evidence="7" type="ORF">BN11_4930004</name>
</gene>
<accession>W6K075</accession>
<dbReference type="Pfam" id="PF00005">
    <property type="entry name" value="ABC_tran"/>
    <property type="match status" value="1"/>
</dbReference>
<dbReference type="InterPro" id="IPR027417">
    <property type="entry name" value="P-loop_NTPase"/>
</dbReference>
<dbReference type="OrthoDB" id="9805514at2"/>
<comment type="caution">
    <text evidence="7">The sequence shown here is derived from an EMBL/GenBank/DDBJ whole genome shotgun (WGS) entry which is preliminary data.</text>
</comment>
<dbReference type="Gene3D" id="3.40.50.300">
    <property type="entry name" value="P-loop containing nucleotide triphosphate hydrolases"/>
    <property type="match status" value="1"/>
</dbReference>
<dbReference type="SMART" id="SM00382">
    <property type="entry name" value="AAA"/>
    <property type="match status" value="1"/>
</dbReference>
<dbReference type="STRING" id="1193182.BN11_4930004"/>
<dbReference type="InterPro" id="IPR052156">
    <property type="entry name" value="BCAA_Transport_ATP-bd_LivF"/>
</dbReference>
<dbReference type="RefSeq" id="WP_048700232.1">
    <property type="nucleotide sequence ID" value="NZ_HG764815.1"/>
</dbReference>
<dbReference type="PROSITE" id="PS50893">
    <property type="entry name" value="ABC_TRANSPORTER_2"/>
    <property type="match status" value="1"/>
</dbReference>
<comment type="similarity">
    <text evidence="1">Belongs to the ABC transporter superfamily.</text>
</comment>
<dbReference type="Proteomes" id="UP000035763">
    <property type="component" value="Unassembled WGS sequence"/>
</dbReference>
<evidence type="ECO:0000256" key="2">
    <source>
        <dbReference type="ARBA" id="ARBA00022448"/>
    </source>
</evidence>
<evidence type="ECO:0000259" key="6">
    <source>
        <dbReference type="PROSITE" id="PS50893"/>
    </source>
</evidence>
<dbReference type="GO" id="GO:0015658">
    <property type="term" value="F:branched-chain amino acid transmembrane transporter activity"/>
    <property type="evidence" value="ECO:0007669"/>
    <property type="project" value="TreeGrafter"/>
</dbReference>
<dbReference type="GO" id="GO:0005524">
    <property type="term" value="F:ATP binding"/>
    <property type="evidence" value="ECO:0007669"/>
    <property type="project" value="UniProtKB-KW"/>
</dbReference>
<keyword evidence="3" id="KW-0547">Nucleotide-binding</keyword>
<feature type="domain" description="ABC transporter" evidence="6">
    <location>
        <begin position="9"/>
        <end position="241"/>
    </location>
</feature>
<keyword evidence="8" id="KW-1185">Reference proteome</keyword>
<dbReference type="PANTHER" id="PTHR43820">
    <property type="entry name" value="HIGH-AFFINITY BRANCHED-CHAIN AMINO ACID TRANSPORT ATP-BINDING PROTEIN LIVF"/>
    <property type="match status" value="1"/>
</dbReference>
<proteinExistence type="inferred from homology"/>
<keyword evidence="5" id="KW-0029">Amino-acid transport</keyword>
<dbReference type="AlphaFoldDB" id="W6K075"/>
<evidence type="ECO:0000256" key="3">
    <source>
        <dbReference type="ARBA" id="ARBA00022741"/>
    </source>
</evidence>
<sequence>MTETTRPLLDVQDLTVAYGTLTAVRGVSLYVQPGEIVAVVGPNGAGKTTTLSAVAGLLRPRGGTIAFHGRSIDGEKPEDVVRRGIALVREGRHILTSLTVEENLLLGATCRPDREQVRRSLDEQFSRFPILAERRSQHAGYLSGGEQQQLAIARALMSSPQLLLLDEPSLGLAPRIVDGVFETIVALREDGLSILLVEQNATRAVEMSDRAYVMGTGRVTRSGTPEALGEGGGMAAEYLGLEPEVTP</sequence>
<evidence type="ECO:0000313" key="7">
    <source>
        <dbReference type="EMBL" id="CCH74877.1"/>
    </source>
</evidence>
<evidence type="ECO:0000313" key="8">
    <source>
        <dbReference type="Proteomes" id="UP000035763"/>
    </source>
</evidence>
<evidence type="ECO:0000256" key="1">
    <source>
        <dbReference type="ARBA" id="ARBA00005417"/>
    </source>
</evidence>
<organism evidence="7 8">
    <name type="scientific">Nostocoides australiense Ben110</name>
    <dbReference type="NCBI Taxonomy" id="1193182"/>
    <lineage>
        <taxon>Bacteria</taxon>
        <taxon>Bacillati</taxon>
        <taxon>Actinomycetota</taxon>
        <taxon>Actinomycetes</taxon>
        <taxon>Micrococcales</taxon>
        <taxon>Intrasporangiaceae</taxon>
        <taxon>Nostocoides</taxon>
    </lineage>
</organism>
<reference evidence="7 8" key="1">
    <citation type="journal article" date="2013" name="ISME J.">
        <title>A metabolic model for members of the genus Tetrasphaera involved in enhanced biological phosphorus removal.</title>
        <authorList>
            <person name="Kristiansen R."/>
            <person name="Nguyen H.T.T."/>
            <person name="Saunders A.M."/>
            <person name="Nielsen J.L."/>
            <person name="Wimmer R."/>
            <person name="Le V.Q."/>
            <person name="McIlroy S.J."/>
            <person name="Petrovski S."/>
            <person name="Seviour R.J."/>
            <person name="Calteau A."/>
            <person name="Nielsen K.L."/>
            <person name="Nielsen P.H."/>
        </authorList>
    </citation>
    <scope>NUCLEOTIDE SEQUENCE [LARGE SCALE GENOMIC DNA]</scope>
    <source>
        <strain evidence="7 8">Ben110</strain>
    </source>
</reference>
<evidence type="ECO:0000256" key="4">
    <source>
        <dbReference type="ARBA" id="ARBA00022840"/>
    </source>
</evidence>
<dbReference type="CDD" id="cd03224">
    <property type="entry name" value="ABC_TM1139_LivF_branched"/>
    <property type="match status" value="1"/>
</dbReference>
<name>W6K075_9MICO</name>